<evidence type="ECO:0000313" key="1">
    <source>
        <dbReference type="EMBL" id="OAE32009.1"/>
    </source>
</evidence>
<accession>A0A176WG07</accession>
<keyword evidence="2" id="KW-1185">Reference proteome</keyword>
<dbReference type="EMBL" id="LVLJ01000913">
    <property type="protein sequence ID" value="OAE32009.1"/>
    <property type="molecule type" value="Genomic_DNA"/>
</dbReference>
<dbReference type="Proteomes" id="UP000077202">
    <property type="component" value="Unassembled WGS sequence"/>
</dbReference>
<name>A0A176WG07_MARPO</name>
<reference evidence="1" key="1">
    <citation type="submission" date="2016-03" db="EMBL/GenBank/DDBJ databases">
        <title>Mechanisms controlling the formation of the plant cell surface in tip-growing cells are functionally conserved among land plants.</title>
        <authorList>
            <person name="Honkanen S."/>
            <person name="Jones V.A."/>
            <person name="Morieri G."/>
            <person name="Champion C."/>
            <person name="Hetherington A.J."/>
            <person name="Kelly S."/>
            <person name="Saint-Marcoux D."/>
            <person name="Proust H."/>
            <person name="Prescott H."/>
            <person name="Dolan L."/>
        </authorList>
    </citation>
    <scope>NUCLEOTIDE SEQUENCE [LARGE SCALE GENOMIC DNA]</scope>
    <source>
        <tissue evidence="1">Whole gametophyte</tissue>
    </source>
</reference>
<dbReference type="AlphaFoldDB" id="A0A176WG07"/>
<proteinExistence type="predicted"/>
<comment type="caution">
    <text evidence="1">The sequence shown here is derived from an EMBL/GenBank/DDBJ whole genome shotgun (WGS) entry which is preliminary data.</text>
</comment>
<evidence type="ECO:0000313" key="2">
    <source>
        <dbReference type="Proteomes" id="UP000077202"/>
    </source>
</evidence>
<organism evidence="1 2">
    <name type="scientific">Marchantia polymorpha subsp. ruderalis</name>
    <dbReference type="NCBI Taxonomy" id="1480154"/>
    <lineage>
        <taxon>Eukaryota</taxon>
        <taxon>Viridiplantae</taxon>
        <taxon>Streptophyta</taxon>
        <taxon>Embryophyta</taxon>
        <taxon>Marchantiophyta</taxon>
        <taxon>Marchantiopsida</taxon>
        <taxon>Marchantiidae</taxon>
        <taxon>Marchantiales</taxon>
        <taxon>Marchantiaceae</taxon>
        <taxon>Marchantia</taxon>
    </lineage>
</organism>
<gene>
    <name evidence="1" type="ORF">AXG93_2772s1190</name>
</gene>
<protein>
    <submittedName>
        <fullName evidence="1">Uncharacterized protein</fullName>
    </submittedName>
</protein>
<sequence>MRKALTRSIGVYHGRKEGALRLYDRKTADLILAAVLRGPVNVGLRSPVEIYGNSMCDAHEKAKVFIRML</sequence>